<feature type="transmembrane region" description="Helical" evidence="1">
    <location>
        <begin position="381"/>
        <end position="399"/>
    </location>
</feature>
<evidence type="ECO:0000256" key="1">
    <source>
        <dbReference type="SAM" id="Phobius"/>
    </source>
</evidence>
<evidence type="ECO:0000259" key="2">
    <source>
        <dbReference type="PROSITE" id="PS50125"/>
    </source>
</evidence>
<dbReference type="Pfam" id="PF00211">
    <property type="entry name" value="Guanylate_cyc"/>
    <property type="match status" value="1"/>
</dbReference>
<keyword evidence="1" id="KW-0472">Membrane</keyword>
<sequence length="735" mass="80411">MIVASIGLSTTQPSVIAQLGSLLFDRYQVWQPRVYHDDVPVRVVDIDNESIEKIGQWPWSRLTMAKLNDRLAEAGAGVVAYDIIFSEADRTSPVNLVPLLSANPSGSFNPESLSGLIDHDELFKHSIATTNTVLGFFLLSSKTEALPKTAHSFAFGGSDPTDFLIGYYGTLPSLAAFSSSASGEGFVSFSPEGDGIVRTAPLFQRIGNRIFPALSVEALRTIQGAQSYVLRSSDGTQELGGGNGLAAARVGQFTVATDARGRFPVYFAPATLEIREKRLVSAWEILDESIPMDTWADKIAGNIVFIGTSAEGLKDLVATPVSPSYEGVGVHAEVVEQIIGEEIHGNQILNRPYWAETVELFAILISGLILILLLPRFGAGWGAAISIAMIMGIGAYSWLKFSNDLLLINPVYPILSIGLTYLVMNAINFWLTESERSEIRGAFSRYLSPTMVSKVSEDPGLLKLGGEERPMTILFLDVRSFSKISESMEPQEIVGFLNLFLTPMTDTLQNHSATIDKYIGDAIVAFWNAPLDDPDHERNACRAVLAMSQTLKDLRSRYENQTEIKWPDELAMGIGLNTGVCCVGNLGSEQRFSYSMIGDAANLASRVEGLTKQYKTESLIGNSTAEAASDFALLEADLIRVVGRQTPERIWILVGNEDMAKSDDFLKLRTEHNAFQVNYRAQNWDAANAQIKILQTMAAPFNQAGYYDIMAARIATYISEPPNDDWDGVFTATSK</sequence>
<dbReference type="RefSeq" id="WP_189499601.1">
    <property type="nucleotide sequence ID" value="NZ_BMZH01000021.1"/>
</dbReference>
<dbReference type="InterPro" id="IPR050697">
    <property type="entry name" value="Adenylyl/Guanylyl_Cyclase_3/4"/>
</dbReference>
<feature type="domain" description="Guanylate cyclase" evidence="2">
    <location>
        <begin position="472"/>
        <end position="608"/>
    </location>
</feature>
<dbReference type="PANTHER" id="PTHR43081">
    <property type="entry name" value="ADENYLATE CYCLASE, TERMINAL-DIFFERENTIATION SPECIFIC-RELATED"/>
    <property type="match status" value="1"/>
</dbReference>
<dbReference type="SUPFAM" id="SSF55073">
    <property type="entry name" value="Nucleotide cyclase"/>
    <property type="match status" value="1"/>
</dbReference>
<dbReference type="InterPro" id="IPR007890">
    <property type="entry name" value="CHASE2"/>
</dbReference>
<dbReference type="CDD" id="cd07302">
    <property type="entry name" value="CHD"/>
    <property type="match status" value="1"/>
</dbReference>
<reference evidence="3" key="2">
    <citation type="submission" date="2020-09" db="EMBL/GenBank/DDBJ databases">
        <authorList>
            <person name="Sun Q."/>
            <person name="Kim S."/>
        </authorList>
    </citation>
    <scope>NUCLEOTIDE SEQUENCE</scope>
    <source>
        <strain evidence="3">KCTC 32513</strain>
    </source>
</reference>
<dbReference type="PROSITE" id="PS50125">
    <property type="entry name" value="GUANYLATE_CYCLASE_2"/>
    <property type="match status" value="1"/>
</dbReference>
<feature type="transmembrane region" description="Helical" evidence="1">
    <location>
        <begin position="353"/>
        <end position="374"/>
    </location>
</feature>
<reference evidence="3" key="1">
    <citation type="journal article" date="2014" name="Int. J. Syst. Evol. Microbiol.">
        <title>Complete genome sequence of Corynebacterium casei LMG S-19264T (=DSM 44701T), isolated from a smear-ripened cheese.</title>
        <authorList>
            <consortium name="US DOE Joint Genome Institute (JGI-PGF)"/>
            <person name="Walter F."/>
            <person name="Albersmeier A."/>
            <person name="Kalinowski J."/>
            <person name="Ruckert C."/>
        </authorList>
    </citation>
    <scope>NUCLEOTIDE SEQUENCE</scope>
    <source>
        <strain evidence="3">KCTC 32513</strain>
    </source>
</reference>
<protein>
    <submittedName>
        <fullName evidence="3">Adenylate/guanylate cyclase domain-containing protein</fullName>
    </submittedName>
</protein>
<feature type="transmembrane region" description="Helical" evidence="1">
    <location>
        <begin position="411"/>
        <end position="431"/>
    </location>
</feature>
<dbReference type="SMART" id="SM00044">
    <property type="entry name" value="CYCc"/>
    <property type="match status" value="1"/>
</dbReference>
<dbReference type="PANTHER" id="PTHR43081:SF1">
    <property type="entry name" value="ADENYLATE CYCLASE, TERMINAL-DIFFERENTIATION SPECIFIC"/>
    <property type="match status" value="1"/>
</dbReference>
<organism evidence="3 4">
    <name type="scientific">Algimonas arctica</name>
    <dbReference type="NCBI Taxonomy" id="1479486"/>
    <lineage>
        <taxon>Bacteria</taxon>
        <taxon>Pseudomonadati</taxon>
        <taxon>Pseudomonadota</taxon>
        <taxon>Alphaproteobacteria</taxon>
        <taxon>Maricaulales</taxon>
        <taxon>Robiginitomaculaceae</taxon>
        <taxon>Algimonas</taxon>
    </lineage>
</organism>
<proteinExistence type="predicted"/>
<dbReference type="InterPro" id="IPR029787">
    <property type="entry name" value="Nucleotide_cyclase"/>
</dbReference>
<keyword evidence="1" id="KW-1133">Transmembrane helix</keyword>
<evidence type="ECO:0000313" key="4">
    <source>
        <dbReference type="Proteomes" id="UP000634004"/>
    </source>
</evidence>
<evidence type="ECO:0000313" key="3">
    <source>
        <dbReference type="EMBL" id="GHB04541.1"/>
    </source>
</evidence>
<keyword evidence="1" id="KW-0812">Transmembrane</keyword>
<name>A0A8J3CUM9_9PROT</name>
<dbReference type="Pfam" id="PF05226">
    <property type="entry name" value="CHASE2"/>
    <property type="match status" value="1"/>
</dbReference>
<comment type="caution">
    <text evidence="3">The sequence shown here is derived from an EMBL/GenBank/DDBJ whole genome shotgun (WGS) entry which is preliminary data.</text>
</comment>
<keyword evidence="4" id="KW-1185">Reference proteome</keyword>
<dbReference type="Gene3D" id="3.30.70.1230">
    <property type="entry name" value="Nucleotide cyclase"/>
    <property type="match status" value="1"/>
</dbReference>
<dbReference type="GO" id="GO:0006171">
    <property type="term" value="P:cAMP biosynthetic process"/>
    <property type="evidence" value="ECO:0007669"/>
    <property type="project" value="TreeGrafter"/>
</dbReference>
<dbReference type="InterPro" id="IPR001054">
    <property type="entry name" value="A/G_cyclase"/>
</dbReference>
<dbReference type="GO" id="GO:0035556">
    <property type="term" value="P:intracellular signal transduction"/>
    <property type="evidence" value="ECO:0007669"/>
    <property type="project" value="InterPro"/>
</dbReference>
<dbReference type="EMBL" id="BMZH01000021">
    <property type="protein sequence ID" value="GHB04541.1"/>
    <property type="molecule type" value="Genomic_DNA"/>
</dbReference>
<gene>
    <name evidence="3" type="primary">cyaD</name>
    <name evidence="3" type="ORF">GCM10009069_28900</name>
</gene>
<dbReference type="AlphaFoldDB" id="A0A8J3CUM9"/>
<dbReference type="Proteomes" id="UP000634004">
    <property type="component" value="Unassembled WGS sequence"/>
</dbReference>
<accession>A0A8J3CUM9</accession>
<dbReference type="SMART" id="SM01080">
    <property type="entry name" value="CHASE2"/>
    <property type="match status" value="1"/>
</dbReference>
<dbReference type="GO" id="GO:0004016">
    <property type="term" value="F:adenylate cyclase activity"/>
    <property type="evidence" value="ECO:0007669"/>
    <property type="project" value="UniProtKB-ARBA"/>
</dbReference>